<dbReference type="OrthoDB" id="6768135at2759"/>
<reference evidence="2 3" key="1">
    <citation type="submission" date="2025-04" db="UniProtKB">
        <authorList>
            <consortium name="RefSeq"/>
        </authorList>
    </citation>
    <scope>IDENTIFICATION</scope>
    <source>
        <tissue evidence="2 3">Total insect</tissue>
    </source>
</reference>
<keyword evidence="1" id="KW-1185">Reference proteome</keyword>
<name>A0A6P8YUX7_THRPL</name>
<proteinExistence type="predicted"/>
<dbReference type="RefSeq" id="XP_034237916.1">
    <property type="nucleotide sequence ID" value="XM_034382025.1"/>
</dbReference>
<evidence type="ECO:0000313" key="3">
    <source>
        <dbReference type="RefSeq" id="XP_034237916.1"/>
    </source>
</evidence>
<protein>
    <submittedName>
        <fullName evidence="2 3">Uncharacterized protein LOC117643257 isoform X2</fullName>
    </submittedName>
</protein>
<dbReference type="Proteomes" id="UP000515158">
    <property type="component" value="Unplaced"/>
</dbReference>
<dbReference type="RefSeq" id="XP_034237917.1">
    <property type="nucleotide sequence ID" value="XM_034382026.1"/>
</dbReference>
<evidence type="ECO:0000313" key="1">
    <source>
        <dbReference type="Proteomes" id="UP000515158"/>
    </source>
</evidence>
<evidence type="ECO:0000313" key="4">
    <source>
        <dbReference type="RefSeq" id="XP_034237917.1"/>
    </source>
</evidence>
<dbReference type="RefSeq" id="XP_034237914.1">
    <property type="nucleotide sequence ID" value="XM_034382023.1"/>
</dbReference>
<dbReference type="GeneID" id="117643257"/>
<evidence type="ECO:0000313" key="2">
    <source>
        <dbReference type="RefSeq" id="XP_034237914.1"/>
    </source>
</evidence>
<sequence>MAVSAKLQEWGLGHLQDEFRDKGVRKEALCLLAEDDVNALIPAFGDRLVFKHHLKLLQQSNNNNLVTLPFVINGNPSTSMTFQSDSVILDLESTPSTSQTFQNNSVLLPLNSEPIPSTSQTIQICRPNPTPASSTTEALRGVVKKTKYGRELLRLKRGLRLRERRRISDFIVNLHVGDDDDLKILPSEFKEWAEQLSIIFPKDPALQSLWYTPRQKVGNQTIVPNGPLLAAYYGTRREISDMNDECDDDEDEENIDDVEPLSDNVAEDIHWLKSHLEPWCSVTEKWQSTAKARKSMRDHRRDVMMLQST</sequence>
<dbReference type="AlphaFoldDB" id="A0A6P8YUX7"/>
<accession>A0A6P8YUX7</accession>
<organism evidence="4">
    <name type="scientific">Thrips palmi</name>
    <name type="common">Melon thrips</name>
    <dbReference type="NCBI Taxonomy" id="161013"/>
    <lineage>
        <taxon>Eukaryota</taxon>
        <taxon>Metazoa</taxon>
        <taxon>Ecdysozoa</taxon>
        <taxon>Arthropoda</taxon>
        <taxon>Hexapoda</taxon>
        <taxon>Insecta</taxon>
        <taxon>Pterygota</taxon>
        <taxon>Neoptera</taxon>
        <taxon>Paraneoptera</taxon>
        <taxon>Thysanoptera</taxon>
        <taxon>Terebrantia</taxon>
        <taxon>Thripoidea</taxon>
        <taxon>Thripidae</taxon>
        <taxon>Thrips</taxon>
    </lineage>
</organism>
<gene>
    <name evidence="2 3 4" type="primary">LOC117643257</name>
</gene>